<feature type="signal peptide" evidence="9">
    <location>
        <begin position="1"/>
        <end position="18"/>
    </location>
</feature>
<keyword evidence="3 9" id="KW-0645">Protease</keyword>
<keyword evidence="4 9" id="KW-0479">Metal-binding</keyword>
<dbReference type="Gene3D" id="3.40.630.10">
    <property type="entry name" value="Zn peptidases"/>
    <property type="match status" value="1"/>
</dbReference>
<name>A0A1R1X486_9FUNG</name>
<keyword evidence="5 9" id="KW-0732">Signal</keyword>
<evidence type="ECO:0000256" key="3">
    <source>
        <dbReference type="ARBA" id="ARBA00022670"/>
    </source>
</evidence>
<keyword evidence="2 11" id="KW-0031">Aminopeptidase</keyword>
<comment type="similarity">
    <text evidence="8">Belongs to the peptidase M28 family. M28E subfamily.</text>
</comment>
<dbReference type="InterPro" id="IPR007484">
    <property type="entry name" value="Peptidase_M28"/>
</dbReference>
<dbReference type="GO" id="GO:0008235">
    <property type="term" value="F:metalloexopeptidase activity"/>
    <property type="evidence" value="ECO:0007669"/>
    <property type="project" value="InterPro"/>
</dbReference>
<dbReference type="GO" id="GO:0004177">
    <property type="term" value="F:aminopeptidase activity"/>
    <property type="evidence" value="ECO:0007669"/>
    <property type="project" value="UniProtKB-KW"/>
</dbReference>
<sequence>MKLSTYACLLLSSTVIATAPHNENEASFGYTGLLSYFNKIKSFLYNESVSALGDAFYSNKRLIKLSDSAPPKLLSENEIKKIRMKGYSFMDVTDNKSLEKVGTYKNLEIDYPQVVSHHETVSKLNAGLSPKFTFNTLSKFTSFNTRYFNSDSGRDAALWLKDRIQDVIDAGNANKYVSVKTFEHKFKQPSLIARIEGSGSNSSQILIVTAHLDSVNQWIPWFGRAPGADDNGSGTVTILDAFRVLLDSGFKPQRTVEFHWYAGEEGGLLGSQDVANFYKKNEINMIGQLHFDMTGFKNGQTTFGLVNDNVNNELKAFIRLLATEYSNLTPKELSCGYACSDHASWNKAGYRSVMGFESDNLSAYTHIHSPSDTVDKLDFNHMLEFSKVAVAYCIEIGL</sequence>
<evidence type="ECO:0000313" key="12">
    <source>
        <dbReference type="Proteomes" id="UP000187283"/>
    </source>
</evidence>
<dbReference type="SUPFAM" id="SSF53187">
    <property type="entry name" value="Zn-dependent exopeptidases"/>
    <property type="match status" value="1"/>
</dbReference>
<evidence type="ECO:0000256" key="4">
    <source>
        <dbReference type="ARBA" id="ARBA00022723"/>
    </source>
</evidence>
<reference evidence="11 12" key="1">
    <citation type="submission" date="2017-01" db="EMBL/GenBank/DDBJ databases">
        <authorList>
            <person name="Mah S.A."/>
            <person name="Swanson W.J."/>
            <person name="Moy G.W."/>
            <person name="Vacquier V.D."/>
        </authorList>
    </citation>
    <scope>NUCLEOTIDE SEQUENCE [LARGE SCALE GENOMIC DNA]</scope>
    <source>
        <strain evidence="11 12">GSMNP</strain>
    </source>
</reference>
<keyword evidence="12" id="KW-1185">Reference proteome</keyword>
<evidence type="ECO:0000256" key="5">
    <source>
        <dbReference type="ARBA" id="ARBA00022729"/>
    </source>
</evidence>
<dbReference type="GO" id="GO:0046872">
    <property type="term" value="F:metal ion binding"/>
    <property type="evidence" value="ECO:0007669"/>
    <property type="project" value="UniProtKB-KW"/>
</dbReference>
<evidence type="ECO:0000256" key="2">
    <source>
        <dbReference type="ARBA" id="ARBA00022438"/>
    </source>
</evidence>
<dbReference type="STRING" id="133412.A0A1R1X486"/>
<evidence type="ECO:0000259" key="10">
    <source>
        <dbReference type="Pfam" id="PF04389"/>
    </source>
</evidence>
<gene>
    <name evidence="11" type="ORF">AYI70_g10947</name>
</gene>
<dbReference type="Proteomes" id="UP000187283">
    <property type="component" value="Unassembled WGS sequence"/>
</dbReference>
<keyword evidence="6 9" id="KW-0378">Hydrolase</keyword>
<dbReference type="AlphaFoldDB" id="A0A1R1X486"/>
<evidence type="ECO:0000256" key="8">
    <source>
        <dbReference type="ARBA" id="ARBA00043962"/>
    </source>
</evidence>
<evidence type="ECO:0000256" key="7">
    <source>
        <dbReference type="ARBA" id="ARBA00022833"/>
    </source>
</evidence>
<dbReference type="PANTHER" id="PTHR12147:SF56">
    <property type="entry name" value="AMINOPEPTIDASE YDR415C-RELATED"/>
    <property type="match status" value="1"/>
</dbReference>
<keyword evidence="7 9" id="KW-0862">Zinc</keyword>
<dbReference type="EMBL" id="LSSN01005476">
    <property type="protein sequence ID" value="OMJ09397.1"/>
    <property type="molecule type" value="Genomic_DNA"/>
</dbReference>
<feature type="chain" id="PRO_5011821739" description="Peptide hydrolase" evidence="9">
    <location>
        <begin position="19"/>
        <end position="398"/>
    </location>
</feature>
<comment type="cofactor">
    <cofactor evidence="1">
        <name>Zn(2+)</name>
        <dbReference type="ChEBI" id="CHEBI:29105"/>
    </cofactor>
</comment>
<evidence type="ECO:0000256" key="9">
    <source>
        <dbReference type="RuleBase" id="RU361240"/>
    </source>
</evidence>
<dbReference type="PANTHER" id="PTHR12147">
    <property type="entry name" value="METALLOPEPTIDASE M28 FAMILY MEMBER"/>
    <property type="match status" value="1"/>
</dbReference>
<evidence type="ECO:0000256" key="1">
    <source>
        <dbReference type="ARBA" id="ARBA00001947"/>
    </source>
</evidence>
<dbReference type="Pfam" id="PF04389">
    <property type="entry name" value="Peptidase_M28"/>
    <property type="match status" value="1"/>
</dbReference>
<organism evidence="11 12">
    <name type="scientific">Smittium culicis</name>
    <dbReference type="NCBI Taxonomy" id="133412"/>
    <lineage>
        <taxon>Eukaryota</taxon>
        <taxon>Fungi</taxon>
        <taxon>Fungi incertae sedis</taxon>
        <taxon>Zoopagomycota</taxon>
        <taxon>Kickxellomycotina</taxon>
        <taxon>Harpellomycetes</taxon>
        <taxon>Harpellales</taxon>
        <taxon>Legeriomycetaceae</taxon>
        <taxon>Smittium</taxon>
    </lineage>
</organism>
<dbReference type="OrthoDB" id="2214at2759"/>
<dbReference type="InterPro" id="IPR045175">
    <property type="entry name" value="M28_fam"/>
</dbReference>
<comment type="caution">
    <text evidence="11">The sequence shown here is derived from an EMBL/GenBank/DDBJ whole genome shotgun (WGS) entry which is preliminary data.</text>
</comment>
<dbReference type="GO" id="GO:0006508">
    <property type="term" value="P:proteolysis"/>
    <property type="evidence" value="ECO:0007669"/>
    <property type="project" value="UniProtKB-KW"/>
</dbReference>
<evidence type="ECO:0000256" key="6">
    <source>
        <dbReference type="ARBA" id="ARBA00022801"/>
    </source>
</evidence>
<dbReference type="EC" id="3.4.-.-" evidence="9"/>
<proteinExistence type="inferred from homology"/>
<evidence type="ECO:0000313" key="11">
    <source>
        <dbReference type="EMBL" id="OMJ09397.1"/>
    </source>
</evidence>
<feature type="domain" description="Peptidase M28" evidence="10">
    <location>
        <begin position="191"/>
        <end position="391"/>
    </location>
</feature>
<protein>
    <recommendedName>
        <fullName evidence="9">Peptide hydrolase</fullName>
        <ecNumber evidence="9">3.4.-.-</ecNumber>
    </recommendedName>
</protein>
<accession>A0A1R1X486</accession>